<proteinExistence type="predicted"/>
<evidence type="ECO:0000313" key="2">
    <source>
        <dbReference type="RefSeq" id="XP_008059869.1"/>
    </source>
</evidence>
<evidence type="ECO:0000313" key="1">
    <source>
        <dbReference type="Proteomes" id="UP000189704"/>
    </source>
</evidence>
<accession>A0A1U7TIJ8</accession>
<protein>
    <submittedName>
        <fullName evidence="2">Uncharacterized protein LOC103264020 isoform X2</fullName>
    </submittedName>
</protein>
<dbReference type="AlphaFoldDB" id="A0A1U7TIJ8"/>
<dbReference type="GeneID" id="103264020"/>
<organism evidence="1 2">
    <name type="scientific">Carlito syrichta</name>
    <name type="common">Philippine tarsier</name>
    <name type="synonym">Tarsius syrichta</name>
    <dbReference type="NCBI Taxonomy" id="1868482"/>
    <lineage>
        <taxon>Eukaryota</taxon>
        <taxon>Metazoa</taxon>
        <taxon>Chordata</taxon>
        <taxon>Craniata</taxon>
        <taxon>Vertebrata</taxon>
        <taxon>Euteleostomi</taxon>
        <taxon>Mammalia</taxon>
        <taxon>Eutheria</taxon>
        <taxon>Euarchontoglires</taxon>
        <taxon>Primates</taxon>
        <taxon>Haplorrhini</taxon>
        <taxon>Tarsiiformes</taxon>
        <taxon>Tarsiidae</taxon>
        <taxon>Carlito</taxon>
    </lineage>
</organism>
<keyword evidence="1" id="KW-1185">Reference proteome</keyword>
<reference evidence="2" key="1">
    <citation type="submission" date="2025-08" db="UniProtKB">
        <authorList>
            <consortium name="RefSeq"/>
        </authorList>
    </citation>
    <scope>IDENTIFICATION</scope>
</reference>
<name>A0A1U7TIJ8_CARSF</name>
<dbReference type="RefSeq" id="XP_008059869.1">
    <property type="nucleotide sequence ID" value="XM_008061678.2"/>
</dbReference>
<gene>
    <name evidence="2" type="primary">LOC103264020</name>
</gene>
<sequence>MILVLEKVLGNKLLGNKLLSWGQRVSMKCLVCNPLRIKYSPELWSMLTCVECSVQVGSTAPIITVECSAQVGSMECTIIDSGLREVLENKLLPPRQRVSVSQVPVLKSAESNILSRTLDPVLTCDSILRDSLGNTLLSQGRKVSAMCLAQNALKIKYSLELWMLLTCVECSSQVGSMACIIIDPSLREDPGKMLLPLG</sequence>
<dbReference type="Proteomes" id="UP000189704">
    <property type="component" value="Unplaced"/>
</dbReference>